<evidence type="ECO:0000313" key="4">
    <source>
        <dbReference type="Proteomes" id="UP000176336"/>
    </source>
</evidence>
<reference evidence="3 4" key="1">
    <citation type="journal article" date="2016" name="Nat. Commun.">
        <title>Thousands of microbial genomes shed light on interconnected biogeochemical processes in an aquifer system.</title>
        <authorList>
            <person name="Anantharaman K."/>
            <person name="Brown C.T."/>
            <person name="Hug L.A."/>
            <person name="Sharon I."/>
            <person name="Castelle C.J."/>
            <person name="Probst A.J."/>
            <person name="Thomas B.C."/>
            <person name="Singh A."/>
            <person name="Wilkins M.J."/>
            <person name="Karaoz U."/>
            <person name="Brodie E.L."/>
            <person name="Williams K.H."/>
            <person name="Hubbard S.S."/>
            <person name="Banfield J.F."/>
        </authorList>
    </citation>
    <scope>NUCLEOTIDE SEQUENCE [LARGE SCALE GENOMIC DNA]</scope>
</reference>
<feature type="compositionally biased region" description="Low complexity" evidence="1">
    <location>
        <begin position="38"/>
        <end position="55"/>
    </location>
</feature>
<evidence type="ECO:0000313" key="3">
    <source>
        <dbReference type="EMBL" id="OGE18580.1"/>
    </source>
</evidence>
<evidence type="ECO:0000256" key="2">
    <source>
        <dbReference type="SAM" id="Phobius"/>
    </source>
</evidence>
<feature type="region of interest" description="Disordered" evidence="1">
    <location>
        <begin position="35"/>
        <end position="55"/>
    </location>
</feature>
<keyword evidence="2" id="KW-1133">Transmembrane helix</keyword>
<evidence type="ECO:0008006" key="5">
    <source>
        <dbReference type="Google" id="ProtNLM"/>
    </source>
</evidence>
<evidence type="ECO:0000256" key="1">
    <source>
        <dbReference type="SAM" id="MobiDB-lite"/>
    </source>
</evidence>
<dbReference type="EMBL" id="MFCR01000011">
    <property type="protein sequence ID" value="OGE18580.1"/>
    <property type="molecule type" value="Genomic_DNA"/>
</dbReference>
<protein>
    <recommendedName>
        <fullName evidence="5">PsbP C-terminal domain-containing protein</fullName>
    </recommendedName>
</protein>
<comment type="caution">
    <text evidence="3">The sequence shown here is derived from an EMBL/GenBank/DDBJ whole genome shotgun (WGS) entry which is preliminary data.</text>
</comment>
<proteinExistence type="predicted"/>
<name>A0A1F5IQI9_9BACT</name>
<organism evidence="3 4">
    <name type="scientific">Candidatus Daviesbacteria bacterium RIFCSPHIGHO2_01_FULL_41_23</name>
    <dbReference type="NCBI Taxonomy" id="1797764"/>
    <lineage>
        <taxon>Bacteria</taxon>
        <taxon>Candidatus Daviesiibacteriota</taxon>
    </lineage>
</organism>
<dbReference type="AlphaFoldDB" id="A0A1F5IQI9"/>
<keyword evidence="2" id="KW-0812">Transmembrane</keyword>
<gene>
    <name evidence="3" type="ORF">A2871_03730</name>
</gene>
<dbReference type="Proteomes" id="UP000176336">
    <property type="component" value="Unassembled WGS sequence"/>
</dbReference>
<sequence length="194" mass="21853">MQKGSALIFLLVGIVVLAAIGGAFYLGRSTTPKPSPAQVVTSQTPQPTSTPQPFSVPDETINWKTYTNNLFNFSLKYPPDLLYSSAGNDSGNSGYITFERYSKEYFTLSLSDDFAPTSAENFMGSKPLSKRIIGGKEWDYYNFYYQDKLIKSLNYNVIAFTTVNNNFLYSFVFNNQTKLTSEQDQILSTFKFTQ</sequence>
<keyword evidence="2" id="KW-0472">Membrane</keyword>
<accession>A0A1F5IQI9</accession>
<feature type="transmembrane region" description="Helical" evidence="2">
    <location>
        <begin position="6"/>
        <end position="26"/>
    </location>
</feature>